<evidence type="ECO:0000313" key="4">
    <source>
        <dbReference type="Proteomes" id="UP000053239"/>
    </source>
</evidence>
<keyword evidence="2" id="KW-0812">Transmembrane</keyword>
<organism evidence="3 4">
    <name type="scientific">Plasmodium vivax North Korean</name>
    <dbReference type="NCBI Taxonomy" id="1035514"/>
    <lineage>
        <taxon>Eukaryota</taxon>
        <taxon>Sar</taxon>
        <taxon>Alveolata</taxon>
        <taxon>Apicomplexa</taxon>
        <taxon>Aconoidasida</taxon>
        <taxon>Haemosporida</taxon>
        <taxon>Plasmodiidae</taxon>
        <taxon>Plasmodium</taxon>
        <taxon>Plasmodium (Plasmodium)</taxon>
    </lineage>
</organism>
<feature type="transmembrane region" description="Helical" evidence="2">
    <location>
        <begin position="435"/>
        <end position="456"/>
    </location>
</feature>
<keyword evidence="2" id="KW-0472">Membrane</keyword>
<evidence type="ECO:0000256" key="1">
    <source>
        <dbReference type="SAM" id="Coils"/>
    </source>
</evidence>
<feature type="transmembrane region" description="Helical" evidence="2">
    <location>
        <begin position="200"/>
        <end position="219"/>
    </location>
</feature>
<dbReference type="Proteomes" id="UP000053239">
    <property type="component" value="Unassembled WGS sequence"/>
</dbReference>
<proteinExistence type="predicted"/>
<evidence type="ECO:0008006" key="5">
    <source>
        <dbReference type="Google" id="ProtNLM"/>
    </source>
</evidence>
<name>A0A0J9TJS2_PLAVI</name>
<dbReference type="OrthoDB" id="387017at2759"/>
<sequence>MYMLYNLYNSYYGSADETDINCVKFINNFKLNYDKCLSECYVEGVIKICNVLKSFKNLYELNKFPYAKTCQKNTFLSLPELSTFHSHNDEKLTNNKIGKNRNTDLSLFIDEFFERYYNKIKEDYRNIYEECSTTDNVSQNYCTWYNNCNYELQGNLQEIKEDVKKYIEQKAEKIQNMNSFKFMMTKILSSIEKNAYTSEFMTTIVATVVVLIMISFFLYKYNLSSTFKTYKSIIDEYNVEEETDDDSDNCGGIKNEYLECYTSKFSNNICSKAIYYLNKLEQSRKPQYISYGCKYFSYWLYKDVMNMEISSTDLIKLYKNILNGYKDNSSSDTLLNYLDLINKDIIENLKKLIENYEHFYNFINGNISPGMDKCTYGSACVHLYNENVKICKEKYDYDFCKELEKFRTIYNIYMETSYECNDMQKHLPSFMKSDVPVILIPFFSVLSISALFFIFYKVNNNFIPKKKKIIIIIINLI</sequence>
<evidence type="ECO:0000313" key="3">
    <source>
        <dbReference type="EMBL" id="KMZ95950.1"/>
    </source>
</evidence>
<keyword evidence="2" id="KW-1133">Transmembrane helix</keyword>
<evidence type="ECO:0000256" key="2">
    <source>
        <dbReference type="SAM" id="Phobius"/>
    </source>
</evidence>
<dbReference type="AlphaFoldDB" id="A0A0J9TJS2"/>
<accession>A0A0J9TJS2</accession>
<keyword evidence="1" id="KW-0175">Coiled coil</keyword>
<gene>
    <name evidence="3" type="ORF">PVNG_02801</name>
</gene>
<dbReference type="EMBL" id="KQ235714">
    <property type="protein sequence ID" value="KMZ95950.1"/>
    <property type="molecule type" value="Genomic_DNA"/>
</dbReference>
<feature type="coiled-coil region" evidence="1">
    <location>
        <begin position="149"/>
        <end position="176"/>
    </location>
</feature>
<reference evidence="3 4" key="1">
    <citation type="submission" date="2011-09" db="EMBL/GenBank/DDBJ databases">
        <title>The Genome Sequence of Plasmodium vivax North Korean.</title>
        <authorList>
            <consortium name="The Broad Institute Genome Sequencing Platform"/>
            <consortium name="The Broad Institute Genome Sequencing Center for Infectious Disease"/>
            <person name="Neafsey D."/>
            <person name="Carlton J."/>
            <person name="Barnwell J."/>
            <person name="Collins W."/>
            <person name="Escalante A."/>
            <person name="Mullikin J."/>
            <person name="Saul A."/>
            <person name="Guigo R."/>
            <person name="Camara F."/>
            <person name="Young S.K."/>
            <person name="Zeng Q."/>
            <person name="Gargeya S."/>
            <person name="Fitzgerald M."/>
            <person name="Haas B."/>
            <person name="Abouelleil A."/>
            <person name="Alvarado L."/>
            <person name="Arachchi H.M."/>
            <person name="Berlin A."/>
            <person name="Brown A."/>
            <person name="Chapman S.B."/>
            <person name="Chen Z."/>
            <person name="Dunbar C."/>
            <person name="Freedman E."/>
            <person name="Gearin G."/>
            <person name="Gellesch M."/>
            <person name="Goldberg J."/>
            <person name="Griggs A."/>
            <person name="Gujja S."/>
            <person name="Heiman D."/>
            <person name="Howarth C."/>
            <person name="Larson L."/>
            <person name="Lui A."/>
            <person name="MacDonald P.J.P."/>
            <person name="Montmayeur A."/>
            <person name="Murphy C."/>
            <person name="Neiman D."/>
            <person name="Pearson M."/>
            <person name="Priest M."/>
            <person name="Roberts A."/>
            <person name="Saif S."/>
            <person name="Shea T."/>
            <person name="Shenoy N."/>
            <person name="Sisk P."/>
            <person name="Stolte C."/>
            <person name="Sykes S."/>
            <person name="Wortman J."/>
            <person name="Nusbaum C."/>
            <person name="Birren B."/>
        </authorList>
    </citation>
    <scope>NUCLEOTIDE SEQUENCE [LARGE SCALE GENOMIC DNA]</scope>
    <source>
        <strain evidence="3 4">North Korean</strain>
    </source>
</reference>
<protein>
    <recommendedName>
        <fullName evidence="5">Variable surface protein</fullName>
    </recommendedName>
</protein>